<keyword evidence="1" id="KW-0902">Two-component regulatory system</keyword>
<dbReference type="Pfam" id="PF01627">
    <property type="entry name" value="Hpt"/>
    <property type="match status" value="1"/>
</dbReference>
<feature type="modified residue" description="Phosphohistidine" evidence="2">
    <location>
        <position position="2"/>
    </location>
</feature>
<dbReference type="EMBL" id="QPJB01000006">
    <property type="protein sequence ID" value="RCW34176.1"/>
    <property type="molecule type" value="Genomic_DNA"/>
</dbReference>
<evidence type="ECO:0000256" key="1">
    <source>
        <dbReference type="ARBA" id="ARBA00023012"/>
    </source>
</evidence>
<proteinExistence type="predicted"/>
<evidence type="ECO:0000256" key="2">
    <source>
        <dbReference type="PROSITE-ProRule" id="PRU00110"/>
    </source>
</evidence>
<keyword evidence="2" id="KW-0597">Phosphoprotein</keyword>
<dbReference type="InterPro" id="IPR036641">
    <property type="entry name" value="HPT_dom_sf"/>
</dbReference>
<evidence type="ECO:0000313" key="5">
    <source>
        <dbReference type="EMBL" id="RCW34176.1"/>
    </source>
</evidence>
<dbReference type="GO" id="GO:0004672">
    <property type="term" value="F:protein kinase activity"/>
    <property type="evidence" value="ECO:0007669"/>
    <property type="project" value="UniProtKB-ARBA"/>
</dbReference>
<comment type="caution">
    <text evidence="5">The sequence shown here is derived from an EMBL/GenBank/DDBJ whole genome shotgun (WGS) entry which is preliminary data.</text>
</comment>
<accession>A0A368UZC3</accession>
<dbReference type="Proteomes" id="UP000252795">
    <property type="component" value="Unassembled WGS sequence"/>
</dbReference>
<keyword evidence="7" id="KW-1185">Reference proteome</keyword>
<sequence length="71" mass="8430">MHKLHGATRYCGVPELRTAANRFETALKCEAPDRELLKDQLISAMERLQIWSEQTDWQQLFREQQRQPETT</sequence>
<dbReference type="AlphaFoldDB" id="A0A368UZC3"/>
<dbReference type="EMBL" id="QNSA01000006">
    <property type="protein sequence ID" value="RBP73356.1"/>
    <property type="molecule type" value="Genomic_DNA"/>
</dbReference>
<evidence type="ECO:0000313" key="6">
    <source>
        <dbReference type="Proteomes" id="UP000252795"/>
    </source>
</evidence>
<dbReference type="GO" id="GO:0000160">
    <property type="term" value="P:phosphorelay signal transduction system"/>
    <property type="evidence" value="ECO:0007669"/>
    <property type="project" value="UniProtKB-KW"/>
</dbReference>
<gene>
    <name evidence="5" type="ORF">DET51_106218</name>
    <name evidence="4" type="ORF">DET64_106217</name>
</gene>
<feature type="domain" description="HPt" evidence="3">
    <location>
        <begin position="1"/>
        <end position="51"/>
    </location>
</feature>
<dbReference type="PROSITE" id="PS50894">
    <property type="entry name" value="HPT"/>
    <property type="match status" value="1"/>
</dbReference>
<dbReference type="Proteomes" id="UP000253065">
    <property type="component" value="Unassembled WGS sequence"/>
</dbReference>
<dbReference type="SUPFAM" id="SSF47226">
    <property type="entry name" value="Histidine-containing phosphotransfer domain, HPT domain"/>
    <property type="match status" value="1"/>
</dbReference>
<dbReference type="RefSeq" id="WP_412917499.1">
    <property type="nucleotide sequence ID" value="NZ_QNSA01000006.1"/>
</dbReference>
<evidence type="ECO:0000313" key="4">
    <source>
        <dbReference type="EMBL" id="RBP73356.1"/>
    </source>
</evidence>
<organism evidence="5 6">
    <name type="scientific">Marinobacter nauticus</name>
    <name type="common">Marinobacter hydrocarbonoclasticus</name>
    <name type="synonym">Marinobacter aquaeolei</name>
    <dbReference type="NCBI Taxonomy" id="2743"/>
    <lineage>
        <taxon>Bacteria</taxon>
        <taxon>Pseudomonadati</taxon>
        <taxon>Pseudomonadota</taxon>
        <taxon>Gammaproteobacteria</taxon>
        <taxon>Pseudomonadales</taxon>
        <taxon>Marinobacteraceae</taxon>
        <taxon>Marinobacter</taxon>
    </lineage>
</organism>
<evidence type="ECO:0000313" key="7">
    <source>
        <dbReference type="Proteomes" id="UP000253065"/>
    </source>
</evidence>
<reference evidence="5 6" key="1">
    <citation type="submission" date="2018-07" db="EMBL/GenBank/DDBJ databases">
        <title>Freshwater and sediment microbial communities from various areas in North America, analyzing microbe dynamics in response to fracking.</title>
        <authorList>
            <person name="Lamendella R."/>
        </authorList>
    </citation>
    <scope>NUCLEOTIDE SEQUENCE [LARGE SCALE GENOMIC DNA]</scope>
    <source>
        <strain evidence="5 6">114E</strain>
        <strain evidence="4 7">114E_o</strain>
    </source>
</reference>
<evidence type="ECO:0000259" key="3">
    <source>
        <dbReference type="PROSITE" id="PS50894"/>
    </source>
</evidence>
<name>A0A368UZC3_MARNT</name>
<dbReference type="Gene3D" id="1.20.120.160">
    <property type="entry name" value="HPT domain"/>
    <property type="match status" value="1"/>
</dbReference>
<dbReference type="InterPro" id="IPR008207">
    <property type="entry name" value="Sig_transdc_His_kin_Hpt_dom"/>
</dbReference>
<protein>
    <submittedName>
        <fullName evidence="5">Hpt domain-containing protein</fullName>
    </submittedName>
</protein>